<dbReference type="Proteomes" id="UP001165121">
    <property type="component" value="Unassembled WGS sequence"/>
</dbReference>
<gene>
    <name evidence="2" type="ORF">Pfra01_001907300</name>
</gene>
<dbReference type="AlphaFoldDB" id="A0A9W6XZL5"/>
<comment type="caution">
    <text evidence="2">The sequence shown here is derived from an EMBL/GenBank/DDBJ whole genome shotgun (WGS) entry which is preliminary data.</text>
</comment>
<evidence type="ECO:0000313" key="2">
    <source>
        <dbReference type="EMBL" id="GMF48864.1"/>
    </source>
</evidence>
<sequence length="119" mass="13367">MMSRSSDEMEEDARDIERVGRESEGGRSSDRPGPEAALRDVAVRRAVRDLRERGAEEYVSEVDVGATGLARWARASCIADGDASISEVTRELHEEEEDDFAENQDEEKTVSRLIIRTLR</sequence>
<evidence type="ECO:0000256" key="1">
    <source>
        <dbReference type="SAM" id="MobiDB-lite"/>
    </source>
</evidence>
<protein>
    <submittedName>
        <fullName evidence="2">Unnamed protein product</fullName>
    </submittedName>
</protein>
<dbReference type="EMBL" id="BSXT01002419">
    <property type="protein sequence ID" value="GMF48864.1"/>
    <property type="molecule type" value="Genomic_DNA"/>
</dbReference>
<reference evidence="2" key="1">
    <citation type="submission" date="2023-04" db="EMBL/GenBank/DDBJ databases">
        <title>Phytophthora fragariaefolia NBRC 109709.</title>
        <authorList>
            <person name="Ichikawa N."/>
            <person name="Sato H."/>
            <person name="Tonouchi N."/>
        </authorList>
    </citation>
    <scope>NUCLEOTIDE SEQUENCE</scope>
    <source>
        <strain evidence="2">NBRC 109709</strain>
    </source>
</reference>
<evidence type="ECO:0000313" key="3">
    <source>
        <dbReference type="Proteomes" id="UP001165121"/>
    </source>
</evidence>
<keyword evidence="3" id="KW-1185">Reference proteome</keyword>
<feature type="compositionally biased region" description="Basic and acidic residues" evidence="1">
    <location>
        <begin position="15"/>
        <end position="38"/>
    </location>
</feature>
<feature type="region of interest" description="Disordered" evidence="1">
    <location>
        <begin position="1"/>
        <end position="38"/>
    </location>
</feature>
<proteinExistence type="predicted"/>
<organism evidence="2 3">
    <name type="scientific">Phytophthora fragariaefolia</name>
    <dbReference type="NCBI Taxonomy" id="1490495"/>
    <lineage>
        <taxon>Eukaryota</taxon>
        <taxon>Sar</taxon>
        <taxon>Stramenopiles</taxon>
        <taxon>Oomycota</taxon>
        <taxon>Peronosporomycetes</taxon>
        <taxon>Peronosporales</taxon>
        <taxon>Peronosporaceae</taxon>
        <taxon>Phytophthora</taxon>
    </lineage>
</organism>
<name>A0A9W6XZL5_9STRA</name>
<accession>A0A9W6XZL5</accession>